<evidence type="ECO:0000313" key="3">
    <source>
        <dbReference type="Proteomes" id="UP000249061"/>
    </source>
</evidence>
<sequence>MDLYEKLSALGPLSRATFAKLMSLAESRSLEKHEYWSRPGEPVTHFGIVQAGLVRHYYVDAKGRESVKAFRGPGEFSAPYAELILKHPSRTFIQALMPTTLLVFEVATFDALAEKSLELQTLARRFVELHFVNKEQREFEFLQLSAEERYQHFCAERPEYLSHIPQHQVASYIGITPVALSRIRARSTTKRRR</sequence>
<reference evidence="2 3" key="1">
    <citation type="submission" date="2017-08" db="EMBL/GenBank/DDBJ databases">
        <title>Infants hospitalized years apart are colonized by the same room-sourced microbial strains.</title>
        <authorList>
            <person name="Brooks B."/>
            <person name="Olm M.R."/>
            <person name="Firek B.A."/>
            <person name="Baker R."/>
            <person name="Thomas B.C."/>
            <person name="Morowitz M.J."/>
            <person name="Banfield J.F."/>
        </authorList>
    </citation>
    <scope>NUCLEOTIDE SEQUENCE [LARGE SCALE GENOMIC DNA]</scope>
    <source>
        <strain evidence="2">S2_003_000_R2_14</strain>
    </source>
</reference>
<evidence type="ECO:0000313" key="2">
    <source>
        <dbReference type="EMBL" id="PZR15398.1"/>
    </source>
</evidence>
<dbReference type="SUPFAM" id="SSF51206">
    <property type="entry name" value="cAMP-binding domain-like"/>
    <property type="match status" value="1"/>
</dbReference>
<evidence type="ECO:0000259" key="1">
    <source>
        <dbReference type="PROSITE" id="PS50042"/>
    </source>
</evidence>
<dbReference type="Proteomes" id="UP000249061">
    <property type="component" value="Unassembled WGS sequence"/>
</dbReference>
<dbReference type="CDD" id="cd00038">
    <property type="entry name" value="CAP_ED"/>
    <property type="match status" value="1"/>
</dbReference>
<dbReference type="PROSITE" id="PS50042">
    <property type="entry name" value="CNMP_BINDING_3"/>
    <property type="match status" value="1"/>
</dbReference>
<name>A0A2W5V1R6_9BACT</name>
<accession>A0A2W5V1R6</accession>
<gene>
    <name evidence="2" type="ORF">DI536_08060</name>
</gene>
<dbReference type="Gene3D" id="2.60.120.10">
    <property type="entry name" value="Jelly Rolls"/>
    <property type="match status" value="1"/>
</dbReference>
<dbReference type="InterPro" id="IPR000595">
    <property type="entry name" value="cNMP-bd_dom"/>
</dbReference>
<dbReference type="InterPro" id="IPR018490">
    <property type="entry name" value="cNMP-bd_dom_sf"/>
</dbReference>
<dbReference type="AlphaFoldDB" id="A0A2W5V1R6"/>
<organism evidence="2 3">
    <name type="scientific">Archangium gephyra</name>
    <dbReference type="NCBI Taxonomy" id="48"/>
    <lineage>
        <taxon>Bacteria</taxon>
        <taxon>Pseudomonadati</taxon>
        <taxon>Myxococcota</taxon>
        <taxon>Myxococcia</taxon>
        <taxon>Myxococcales</taxon>
        <taxon>Cystobacterineae</taxon>
        <taxon>Archangiaceae</taxon>
        <taxon>Archangium</taxon>
    </lineage>
</organism>
<dbReference type="InterPro" id="IPR014710">
    <property type="entry name" value="RmlC-like_jellyroll"/>
</dbReference>
<dbReference type="Pfam" id="PF00027">
    <property type="entry name" value="cNMP_binding"/>
    <property type="match status" value="1"/>
</dbReference>
<feature type="domain" description="Cyclic nucleotide-binding" evidence="1">
    <location>
        <begin position="9"/>
        <end position="112"/>
    </location>
</feature>
<protein>
    <submittedName>
        <fullName evidence="2">Crp/Fnr family transcriptional regulator</fullName>
    </submittedName>
</protein>
<comment type="caution">
    <text evidence="2">The sequence shown here is derived from an EMBL/GenBank/DDBJ whole genome shotgun (WGS) entry which is preliminary data.</text>
</comment>
<proteinExistence type="predicted"/>
<dbReference type="EMBL" id="QFQP01000005">
    <property type="protein sequence ID" value="PZR15398.1"/>
    <property type="molecule type" value="Genomic_DNA"/>
</dbReference>